<keyword evidence="3" id="KW-0378">Hydrolase</keyword>
<name>A0A965ZI02_9SPHI</name>
<sequence length="370" mass="40535">MKIKYLTLLLVVIFPLFNQLCFGQLNPKEKTAIDDFGKQLATDLIKDNLHGSISVAVVKGSSVIWSGAFGYARMKENVAADTNTIYRIGSITKTFTAALLMQLVQEGRVKLDDPIEKYLPEIKNLIGYDSTIKITFRQLASHTSGLSREPNMKGADAGPLNEWEQKTLTSINKTSFIDIPGARFSYSNIGFAILGVALSRVASVPYIQMVQDRIFNPLHMADSFFALPENKLSHLAEGISNDEHSVNTSKPLQELKGRGYKVPNGGIYSTPNDLARFAIAFTSNSKLLNSESLKQMQIIPPGGERYGLGLGVYNYEGIDLIGHDGSVPGYTSTMFIEKTSGYAVILMRNYNSGSTDLTGAAQQLLKALSK</sequence>
<dbReference type="InterPro" id="IPR001466">
    <property type="entry name" value="Beta-lactam-related"/>
</dbReference>
<accession>A0A965ZI02</accession>
<gene>
    <name evidence="3" type="ORF">GSY63_18930</name>
</gene>
<dbReference type="GO" id="GO:0016787">
    <property type="term" value="F:hydrolase activity"/>
    <property type="evidence" value="ECO:0007669"/>
    <property type="project" value="UniProtKB-KW"/>
</dbReference>
<dbReference type="InterPro" id="IPR012338">
    <property type="entry name" value="Beta-lactam/transpept-like"/>
</dbReference>
<dbReference type="RefSeq" id="WP_166587404.1">
    <property type="nucleotide sequence ID" value="NZ_WWEO01000044.1"/>
</dbReference>
<reference evidence="3" key="2">
    <citation type="submission" date="2020-10" db="EMBL/GenBank/DDBJ databases">
        <title>Mucilaginibacter sp. nov., isolated from soil.</title>
        <authorList>
            <person name="Jeon C.O."/>
        </authorList>
    </citation>
    <scope>NUCLEOTIDE SEQUENCE</scope>
    <source>
        <strain evidence="3">R11</strain>
    </source>
</reference>
<keyword evidence="4" id="KW-1185">Reference proteome</keyword>
<dbReference type="AlphaFoldDB" id="A0A965ZI02"/>
<dbReference type="Gene3D" id="3.40.710.10">
    <property type="entry name" value="DD-peptidase/beta-lactamase superfamily"/>
    <property type="match status" value="1"/>
</dbReference>
<dbReference type="PANTHER" id="PTHR22935">
    <property type="entry name" value="PENICILLIN-BINDING PROTEIN"/>
    <property type="match status" value="1"/>
</dbReference>
<evidence type="ECO:0000256" key="1">
    <source>
        <dbReference type="ARBA" id="ARBA00038473"/>
    </source>
</evidence>
<feature type="domain" description="Beta-lactamase-related" evidence="2">
    <location>
        <begin position="51"/>
        <end position="366"/>
    </location>
</feature>
<dbReference type="InterPro" id="IPR051478">
    <property type="entry name" value="Beta-lactamase-like_AB/R"/>
</dbReference>
<organism evidence="3 4">
    <name type="scientific">Mucilaginibacter agri</name>
    <dbReference type="NCBI Taxonomy" id="2695265"/>
    <lineage>
        <taxon>Bacteria</taxon>
        <taxon>Pseudomonadati</taxon>
        <taxon>Bacteroidota</taxon>
        <taxon>Sphingobacteriia</taxon>
        <taxon>Sphingobacteriales</taxon>
        <taxon>Sphingobacteriaceae</taxon>
        <taxon>Mucilaginibacter</taxon>
    </lineage>
</organism>
<proteinExistence type="inferred from homology"/>
<comment type="similarity">
    <text evidence="1">Belongs to the beta-lactamase family.</text>
</comment>
<dbReference type="PANTHER" id="PTHR22935:SF95">
    <property type="entry name" value="BETA-LACTAMASE-LIKE 1-RELATED"/>
    <property type="match status" value="1"/>
</dbReference>
<dbReference type="EMBL" id="WWEO01000044">
    <property type="protein sequence ID" value="NCD71449.1"/>
    <property type="molecule type" value="Genomic_DNA"/>
</dbReference>
<comment type="caution">
    <text evidence="3">The sequence shown here is derived from an EMBL/GenBank/DDBJ whole genome shotgun (WGS) entry which is preliminary data.</text>
</comment>
<reference evidence="3" key="1">
    <citation type="submission" date="2020-01" db="EMBL/GenBank/DDBJ databases">
        <authorList>
            <person name="Seo Y.L."/>
        </authorList>
    </citation>
    <scope>NUCLEOTIDE SEQUENCE</scope>
    <source>
        <strain evidence="3">R11</strain>
    </source>
</reference>
<dbReference type="Proteomes" id="UP000638732">
    <property type="component" value="Unassembled WGS sequence"/>
</dbReference>
<dbReference type="Pfam" id="PF00144">
    <property type="entry name" value="Beta-lactamase"/>
    <property type="match status" value="1"/>
</dbReference>
<evidence type="ECO:0000313" key="4">
    <source>
        <dbReference type="Proteomes" id="UP000638732"/>
    </source>
</evidence>
<evidence type="ECO:0000259" key="2">
    <source>
        <dbReference type="Pfam" id="PF00144"/>
    </source>
</evidence>
<evidence type="ECO:0000313" key="3">
    <source>
        <dbReference type="EMBL" id="NCD71449.1"/>
    </source>
</evidence>
<protein>
    <submittedName>
        <fullName evidence="3">Serine hydrolase</fullName>
    </submittedName>
</protein>
<dbReference type="SUPFAM" id="SSF56601">
    <property type="entry name" value="beta-lactamase/transpeptidase-like"/>
    <property type="match status" value="1"/>
</dbReference>